<protein>
    <submittedName>
        <fullName evidence="1">Putative molybdopterin-guanine dinucleotide biosynthesis protein A</fullName>
    </submittedName>
</protein>
<keyword evidence="2" id="KW-1185">Reference proteome</keyword>
<dbReference type="Proteomes" id="UP000184085">
    <property type="component" value="Unassembled WGS sequence"/>
</dbReference>
<organism evidence="1 2">
    <name type="scientific">Donghicola eburneus</name>
    <dbReference type="NCBI Taxonomy" id="393278"/>
    <lineage>
        <taxon>Bacteria</taxon>
        <taxon>Pseudomonadati</taxon>
        <taxon>Pseudomonadota</taxon>
        <taxon>Alphaproteobacteria</taxon>
        <taxon>Rhodobacterales</taxon>
        <taxon>Roseobacteraceae</taxon>
        <taxon>Donghicola</taxon>
    </lineage>
</organism>
<evidence type="ECO:0000313" key="2">
    <source>
        <dbReference type="Proteomes" id="UP000184085"/>
    </source>
</evidence>
<accession>A0A1M4N084</accession>
<dbReference type="InterPro" id="IPR021736">
    <property type="entry name" value="DUF3305"/>
</dbReference>
<proteinExistence type="predicted"/>
<reference evidence="2" key="1">
    <citation type="submission" date="2016-09" db="EMBL/GenBank/DDBJ databases">
        <authorList>
            <person name="Wibberg D."/>
        </authorList>
    </citation>
    <scope>NUCLEOTIDE SEQUENCE [LARGE SCALE GENOMIC DNA]</scope>
</reference>
<dbReference type="EMBL" id="FMJB01000046">
    <property type="protein sequence ID" value="SCM67425.1"/>
    <property type="molecule type" value="Genomic_DNA"/>
</dbReference>
<evidence type="ECO:0000313" key="1">
    <source>
        <dbReference type="EMBL" id="SCM67425.1"/>
    </source>
</evidence>
<dbReference type="Pfam" id="PF11749">
    <property type="entry name" value="DUF3305"/>
    <property type="match status" value="1"/>
</dbReference>
<dbReference type="AlphaFoldDB" id="A0A1M4N084"/>
<sequence>MVHRDEGGNISTMALITDTMPVGLIIRKQPGVTRWVKWIWQPVGLIPGAGDAEWRELRRDGDTVEYHAATLNLTIYSSDTDAYRATLNSRTPSLYVVMSDAADPVNGCPWTPKLITVNAFEGQGYNESGEGLVELVPMPVPMIAWLRDFIEKHHVEEEFIKRRRDKKRIDLVEDGKGDIRIRQTSDVFRAPRNSSGRVN</sequence>
<name>A0A1M4N084_9RHOB</name>
<gene>
    <name evidence="1" type="ORF">KARMA_1623</name>
</gene>